<protein>
    <submittedName>
        <fullName evidence="4">Peptidase M23B</fullName>
    </submittedName>
</protein>
<dbReference type="CDD" id="cd12797">
    <property type="entry name" value="M23_peptidase"/>
    <property type="match status" value="1"/>
</dbReference>
<proteinExistence type="predicted"/>
<dbReference type="FunFam" id="2.70.70.10:FF:000006">
    <property type="entry name" value="M23 family peptidase"/>
    <property type="match status" value="1"/>
</dbReference>
<dbReference type="PANTHER" id="PTHR21666">
    <property type="entry name" value="PEPTIDASE-RELATED"/>
    <property type="match status" value="1"/>
</dbReference>
<keyword evidence="2" id="KW-0472">Membrane</keyword>
<evidence type="ECO:0000313" key="4">
    <source>
        <dbReference type="EMBL" id="EPD12228.1"/>
    </source>
</evidence>
<keyword evidence="1" id="KW-0175">Coiled coil</keyword>
<dbReference type="GO" id="GO:0004222">
    <property type="term" value="F:metalloendopeptidase activity"/>
    <property type="evidence" value="ECO:0007669"/>
    <property type="project" value="TreeGrafter"/>
</dbReference>
<keyword evidence="2" id="KW-1133">Transmembrane helix</keyword>
<keyword evidence="2" id="KW-0812">Transmembrane</keyword>
<evidence type="ECO:0000256" key="2">
    <source>
        <dbReference type="SAM" id="Phobius"/>
    </source>
</evidence>
<reference evidence="4 5" key="1">
    <citation type="journal article" date="2013" name="Genome Announc.">
        <title>Genome Sequence of the Pyrene- and Fluoranthene-Degrading Bacterium Cycloclasticus sp. Strain PY97M.</title>
        <authorList>
            <person name="Cui Z."/>
            <person name="Xu G."/>
            <person name="Li Q."/>
            <person name="Gao W."/>
            <person name="Zheng L."/>
        </authorList>
    </citation>
    <scope>NUCLEOTIDE SEQUENCE [LARGE SCALE GENOMIC DNA]</scope>
    <source>
        <strain evidence="4 5">PY97M</strain>
    </source>
</reference>
<dbReference type="Gene3D" id="2.70.70.10">
    <property type="entry name" value="Glucose Permease (Domain IIA)"/>
    <property type="match status" value="1"/>
</dbReference>
<dbReference type="RefSeq" id="WP_016390937.1">
    <property type="nucleotide sequence ID" value="NZ_KE646811.1"/>
</dbReference>
<sequence>MQIILLTKGKKKTINFSAIQQKVTYGLLGSFVLLLAVYWYMPSVTEVRLTEQSGKVSQELLTQRIELERVREKTQNTLDNLALRVGQMQAQLTRLNAVGEHLVKKANLTASEFNFDELPAIGSAGLPDSAESFTENQLLHDIQVLDKQLSLREKQLTLLGVFSANKELSKEVRPAGLPVAKGWLSSYYGYRADPFTGKKKFHHGVDIAGKTGTSVLAAASGLVTYAGKKGGYGYLIEIDHGSGYVTRYGHNKEIVVKLGDVVKQNDVIAKMGSTGHSTGPHVHFEVMRNGKKVNPRKYLYSSS</sequence>
<dbReference type="InterPro" id="IPR016047">
    <property type="entry name" value="M23ase_b-sheet_dom"/>
</dbReference>
<dbReference type="AlphaFoldDB" id="A0AB33YZ82"/>
<keyword evidence="5" id="KW-1185">Reference proteome</keyword>
<dbReference type="InterPro" id="IPR050570">
    <property type="entry name" value="Cell_wall_metabolism_enzyme"/>
</dbReference>
<name>A0AB33YZ82_9GAMM</name>
<feature type="coiled-coil region" evidence="1">
    <location>
        <begin position="64"/>
        <end position="91"/>
    </location>
</feature>
<comment type="caution">
    <text evidence="4">The sequence shown here is derived from an EMBL/GenBank/DDBJ whole genome shotgun (WGS) entry which is preliminary data.</text>
</comment>
<dbReference type="SUPFAM" id="SSF51261">
    <property type="entry name" value="Duplicated hybrid motif"/>
    <property type="match status" value="1"/>
</dbReference>
<evidence type="ECO:0000259" key="3">
    <source>
        <dbReference type="Pfam" id="PF01551"/>
    </source>
</evidence>
<dbReference type="InterPro" id="IPR011055">
    <property type="entry name" value="Dup_hybrid_motif"/>
</dbReference>
<feature type="transmembrane region" description="Helical" evidence="2">
    <location>
        <begin position="23"/>
        <end position="41"/>
    </location>
</feature>
<feature type="domain" description="M23ase beta-sheet core" evidence="3">
    <location>
        <begin position="200"/>
        <end position="295"/>
    </location>
</feature>
<gene>
    <name evidence="4" type="ORF">L196_10499</name>
</gene>
<dbReference type="PANTHER" id="PTHR21666:SF291">
    <property type="entry name" value="STAGE II SPORULATION PROTEIN Q"/>
    <property type="match status" value="1"/>
</dbReference>
<evidence type="ECO:0000313" key="5">
    <source>
        <dbReference type="Proteomes" id="UP000015462"/>
    </source>
</evidence>
<organism evidence="4 5">
    <name type="scientific">Cycloclasticus pugetii</name>
    <dbReference type="NCBI Taxonomy" id="34068"/>
    <lineage>
        <taxon>Bacteria</taxon>
        <taxon>Pseudomonadati</taxon>
        <taxon>Pseudomonadota</taxon>
        <taxon>Gammaproteobacteria</taxon>
        <taxon>Thiotrichales</taxon>
        <taxon>Piscirickettsiaceae</taxon>
        <taxon>Cycloclasticus</taxon>
    </lineage>
</organism>
<dbReference type="Proteomes" id="UP000015462">
    <property type="component" value="Unassembled WGS sequence"/>
</dbReference>
<dbReference type="Pfam" id="PF01551">
    <property type="entry name" value="Peptidase_M23"/>
    <property type="match status" value="1"/>
</dbReference>
<accession>A0AB33YZ82</accession>
<dbReference type="EMBL" id="ASHL01000012">
    <property type="protein sequence ID" value="EPD12228.1"/>
    <property type="molecule type" value="Genomic_DNA"/>
</dbReference>
<evidence type="ECO:0000256" key="1">
    <source>
        <dbReference type="SAM" id="Coils"/>
    </source>
</evidence>